<dbReference type="OrthoDB" id="40982at10239"/>
<evidence type="ECO:0000313" key="2">
    <source>
        <dbReference type="EMBL" id="AFJ75506.1"/>
    </source>
</evidence>
<protein>
    <submittedName>
        <fullName evidence="2">Uncharacterized protein</fullName>
    </submittedName>
</protein>
<reference evidence="2 3" key="1">
    <citation type="journal article" date="2014" name="BMC Microbiol.">
        <title>Genomic sequence of temperate phage Smp131 of Stenotrophomonas maltophilia that has similar prophages in xanthomonads.</title>
        <authorList>
            <person name="Lee C.N."/>
            <person name="Tseng T.T."/>
            <person name="Chang H.C."/>
            <person name="Lin J.W."/>
            <person name="Weng S.F."/>
        </authorList>
    </citation>
    <scope>NUCLEOTIDE SEQUENCE [LARGE SCALE GENOMIC DNA]</scope>
</reference>
<gene>
    <name evidence="2" type="ORF">Smp_36</name>
</gene>
<organism evidence="2 3">
    <name type="scientific">Stenotrophomonas phage Smp131</name>
    <dbReference type="NCBI Taxonomy" id="1168563"/>
    <lineage>
        <taxon>Viruses</taxon>
        <taxon>Duplodnaviria</taxon>
        <taxon>Heunggongvirae</taxon>
        <taxon>Uroviricota</taxon>
        <taxon>Caudoviricetes</taxon>
        <taxon>Peduoviridae</taxon>
        <taxon>Simpcentumvirus</taxon>
        <taxon>Simpcentumvirus Smp131</taxon>
    </lineage>
</organism>
<sequence length="190" mass="20138">MSLSAASTNLHISTQIYLTSPRTGSRICRKERKNSESTAVSAPVSIAVFLRLLFERTDAFLRREGGSHTTPARGKLPAGLLTGSYPPDTLGASRKNVSPRFPISSTGDVPVPHGAPSTPGNPSARQISLAFGLIADTLEWPNEDYQAFIARLVGVGVSPLAITLGDVLMAYTAQCDARRHARGADSQGAH</sequence>
<name>V9IQX5_9CAUD</name>
<evidence type="ECO:0000256" key="1">
    <source>
        <dbReference type="SAM" id="MobiDB-lite"/>
    </source>
</evidence>
<dbReference type="EMBL" id="JQ809663">
    <property type="protein sequence ID" value="AFJ75506.1"/>
    <property type="molecule type" value="Genomic_DNA"/>
</dbReference>
<dbReference type="RefSeq" id="YP_009008392.1">
    <property type="nucleotide sequence ID" value="NC_023588.1"/>
</dbReference>
<dbReference type="GeneID" id="18504834"/>
<dbReference type="Proteomes" id="UP000018887">
    <property type="component" value="Segment"/>
</dbReference>
<keyword evidence="3" id="KW-1185">Reference proteome</keyword>
<accession>V9IQX5</accession>
<proteinExistence type="predicted"/>
<dbReference type="KEGG" id="vg:18504834"/>
<feature type="region of interest" description="Disordered" evidence="1">
    <location>
        <begin position="87"/>
        <end position="122"/>
    </location>
</feature>
<evidence type="ECO:0000313" key="3">
    <source>
        <dbReference type="Proteomes" id="UP000018887"/>
    </source>
</evidence>